<evidence type="ECO:0000259" key="2">
    <source>
        <dbReference type="Pfam" id="PF01370"/>
    </source>
</evidence>
<evidence type="ECO:0000313" key="3">
    <source>
        <dbReference type="EMBL" id="MCE8002203.1"/>
    </source>
</evidence>
<sequence length="360" mass="40228">MPTLVTGAAGFIGFHVARALCRRGEIVVGLDNLNDYYDPELKRARLASLAAEPGFHFFRMELADREAVEQLFEAWQPERVIHLAAQAGVRYSLENPHAYMESNMVGFLNILEGCRVQRVKHLVYASSSSIYGGNVRTPFSENDRADHPLNLYAATKRANELMAHAYSHLYDLPTTGLRFFTVYGPWGRPDMALFTFTRKILAGEPIDVFNYGQHRRDFTYIEDIVEGVLKTYDRLPVANDAWYELAAAGETPAASSSAPWSVYNIGNQTPVELIRYIRVLESCLGRAAQIRLLPRQPGDALDTHADVTALQQAVGYCPGTTIEEGVARFVEWYNEYYQVAKQEPILGSEGVLAVVSQPAT</sequence>
<protein>
    <submittedName>
        <fullName evidence="3">NAD-dependent epimerase</fullName>
    </submittedName>
</protein>
<dbReference type="SUPFAM" id="SSF51735">
    <property type="entry name" value="NAD(P)-binding Rossmann-fold domains"/>
    <property type="match status" value="1"/>
</dbReference>
<reference evidence="3 4" key="1">
    <citation type="journal article" date="2021" name="Front. Microbiol.">
        <title>Aerobic Denitrification and Heterotrophic Sulfur Oxidation in the Genus Halomonas Revealed by Six Novel Species Characterizations and Genome-Based Analysis.</title>
        <authorList>
            <person name="Wang L."/>
            <person name="Shao Z."/>
        </authorList>
    </citation>
    <scope>NUCLEOTIDE SEQUENCE [LARGE SCALE GENOMIC DNA]</scope>
    <source>
        <strain evidence="3 4">MCCC 1A11081</strain>
    </source>
</reference>
<gene>
    <name evidence="3" type="ORF">HOP53_05070</name>
</gene>
<dbReference type="EMBL" id="JABFTX010000001">
    <property type="protein sequence ID" value="MCE8002203.1"/>
    <property type="molecule type" value="Genomic_DNA"/>
</dbReference>
<organism evidence="3 4">
    <name type="scientific">Billgrantia ethanolica</name>
    <dbReference type="NCBI Taxonomy" id="2733486"/>
    <lineage>
        <taxon>Bacteria</taxon>
        <taxon>Pseudomonadati</taxon>
        <taxon>Pseudomonadota</taxon>
        <taxon>Gammaproteobacteria</taxon>
        <taxon>Oceanospirillales</taxon>
        <taxon>Halomonadaceae</taxon>
        <taxon>Billgrantia</taxon>
    </lineage>
</organism>
<proteinExistence type="predicted"/>
<keyword evidence="1" id="KW-0520">NAD</keyword>
<dbReference type="CDD" id="cd05253">
    <property type="entry name" value="UDP_GE_SDE_e"/>
    <property type="match status" value="1"/>
</dbReference>
<comment type="caution">
    <text evidence="3">The sequence shown here is derived from an EMBL/GenBank/DDBJ whole genome shotgun (WGS) entry which is preliminary data.</text>
</comment>
<dbReference type="PANTHER" id="PTHR43574">
    <property type="entry name" value="EPIMERASE-RELATED"/>
    <property type="match status" value="1"/>
</dbReference>
<dbReference type="InterPro" id="IPR001509">
    <property type="entry name" value="Epimerase_deHydtase"/>
</dbReference>
<dbReference type="PRINTS" id="PR01713">
    <property type="entry name" value="NUCEPIMERASE"/>
</dbReference>
<evidence type="ECO:0000313" key="4">
    <source>
        <dbReference type="Proteomes" id="UP001320168"/>
    </source>
</evidence>
<dbReference type="InterPro" id="IPR036291">
    <property type="entry name" value="NAD(P)-bd_dom_sf"/>
</dbReference>
<dbReference type="RefSeq" id="WP_234268998.1">
    <property type="nucleotide sequence ID" value="NZ_JABFTX010000001.1"/>
</dbReference>
<keyword evidence="4" id="KW-1185">Reference proteome</keyword>
<feature type="domain" description="NAD-dependent epimerase/dehydratase" evidence="2">
    <location>
        <begin position="4"/>
        <end position="232"/>
    </location>
</feature>
<evidence type="ECO:0000256" key="1">
    <source>
        <dbReference type="ARBA" id="ARBA00023027"/>
    </source>
</evidence>
<accession>A0ABS9A067</accession>
<dbReference type="Proteomes" id="UP001320168">
    <property type="component" value="Unassembled WGS sequence"/>
</dbReference>
<name>A0ABS9A067_9GAMM</name>
<dbReference type="Gene3D" id="3.40.50.720">
    <property type="entry name" value="NAD(P)-binding Rossmann-like Domain"/>
    <property type="match status" value="1"/>
</dbReference>
<dbReference type="Pfam" id="PF01370">
    <property type="entry name" value="Epimerase"/>
    <property type="match status" value="1"/>
</dbReference>